<proteinExistence type="inferred from homology"/>
<feature type="region of interest" description="Disordered" evidence="12">
    <location>
        <begin position="565"/>
        <end position="585"/>
    </location>
</feature>
<keyword evidence="5 13" id="KW-1133">Transmembrane helix</keyword>
<dbReference type="InterPro" id="IPR001873">
    <property type="entry name" value="ENaC"/>
</dbReference>
<evidence type="ECO:0000256" key="5">
    <source>
        <dbReference type="ARBA" id="ARBA00022989"/>
    </source>
</evidence>
<dbReference type="Gene3D" id="1.10.287.770">
    <property type="entry name" value="YojJ-like"/>
    <property type="match status" value="1"/>
</dbReference>
<reference evidence="14 15" key="1">
    <citation type="submission" date="2019-07" db="EMBL/GenBank/DDBJ databases">
        <title>Annotation for the trematode Paragonimus westermani.</title>
        <authorList>
            <person name="Choi Y.-J."/>
        </authorList>
    </citation>
    <scope>NUCLEOTIDE SEQUENCE [LARGE SCALE GENOMIC DNA]</scope>
    <source>
        <strain evidence="14">180907_Pwestermani</strain>
    </source>
</reference>
<evidence type="ECO:0000313" key="15">
    <source>
        <dbReference type="Proteomes" id="UP000699462"/>
    </source>
</evidence>
<dbReference type="GO" id="GO:0015280">
    <property type="term" value="F:ligand-gated sodium channel activity"/>
    <property type="evidence" value="ECO:0007669"/>
    <property type="project" value="TreeGrafter"/>
</dbReference>
<organism evidence="14 15">
    <name type="scientific">Paragonimus westermani</name>
    <dbReference type="NCBI Taxonomy" id="34504"/>
    <lineage>
        <taxon>Eukaryota</taxon>
        <taxon>Metazoa</taxon>
        <taxon>Spiralia</taxon>
        <taxon>Lophotrochozoa</taxon>
        <taxon>Platyhelminthes</taxon>
        <taxon>Trematoda</taxon>
        <taxon>Digenea</taxon>
        <taxon>Plagiorchiida</taxon>
        <taxon>Troglotremata</taxon>
        <taxon>Troglotrematidae</taxon>
        <taxon>Paragonimus</taxon>
    </lineage>
</organism>
<evidence type="ECO:0000256" key="12">
    <source>
        <dbReference type="SAM" id="MobiDB-lite"/>
    </source>
</evidence>
<comment type="similarity">
    <text evidence="11">Belongs to the amiloride-sensitive sodium channel (TC 1.A.6) family.</text>
</comment>
<evidence type="ECO:0000256" key="9">
    <source>
        <dbReference type="ARBA" id="ARBA00023201"/>
    </source>
</evidence>
<evidence type="ECO:0000256" key="13">
    <source>
        <dbReference type="SAM" id="Phobius"/>
    </source>
</evidence>
<evidence type="ECO:0000256" key="2">
    <source>
        <dbReference type="ARBA" id="ARBA00022448"/>
    </source>
</evidence>
<evidence type="ECO:0000256" key="7">
    <source>
        <dbReference type="ARBA" id="ARBA00023065"/>
    </source>
</evidence>
<dbReference type="PANTHER" id="PTHR11690:SF248">
    <property type="entry name" value="PICKPOCKET 17, ISOFORM A"/>
    <property type="match status" value="1"/>
</dbReference>
<keyword evidence="15" id="KW-1185">Reference proteome</keyword>
<evidence type="ECO:0000256" key="6">
    <source>
        <dbReference type="ARBA" id="ARBA00023053"/>
    </source>
</evidence>
<keyword evidence="9 11" id="KW-0739">Sodium transport</keyword>
<dbReference type="EMBL" id="JTDF01004492">
    <property type="protein sequence ID" value="KAF8566882.1"/>
    <property type="molecule type" value="Genomic_DNA"/>
</dbReference>
<evidence type="ECO:0000256" key="1">
    <source>
        <dbReference type="ARBA" id="ARBA00004141"/>
    </source>
</evidence>
<evidence type="ECO:0000256" key="8">
    <source>
        <dbReference type="ARBA" id="ARBA00023136"/>
    </source>
</evidence>
<dbReference type="Proteomes" id="UP000699462">
    <property type="component" value="Unassembled WGS sequence"/>
</dbReference>
<dbReference type="OrthoDB" id="10064773at2759"/>
<dbReference type="Gene3D" id="2.60.470.10">
    <property type="entry name" value="Acid-sensing ion channels like domains"/>
    <property type="match status" value="1"/>
</dbReference>
<dbReference type="PANTHER" id="PTHR11690">
    <property type="entry name" value="AMILORIDE-SENSITIVE SODIUM CHANNEL-RELATED"/>
    <property type="match status" value="1"/>
</dbReference>
<protein>
    <recommendedName>
        <fullName evidence="16">FMRFamide-activated amiloride-sensitive sodium channel</fullName>
    </recommendedName>
</protein>
<keyword evidence="8 13" id="KW-0472">Membrane</keyword>
<gene>
    <name evidence="14" type="ORF">P879_04503</name>
</gene>
<evidence type="ECO:0000256" key="11">
    <source>
        <dbReference type="RuleBase" id="RU000679"/>
    </source>
</evidence>
<keyword evidence="6" id="KW-0915">Sodium</keyword>
<keyword evidence="10 11" id="KW-0407">Ion channel</keyword>
<comment type="subcellular location">
    <subcellularLocation>
        <location evidence="1">Membrane</location>
        <topology evidence="1">Multi-pass membrane protein</topology>
    </subcellularLocation>
</comment>
<name>A0A8T0DHP8_9TREM</name>
<evidence type="ECO:0000256" key="3">
    <source>
        <dbReference type="ARBA" id="ARBA00022461"/>
    </source>
</evidence>
<evidence type="ECO:0000256" key="4">
    <source>
        <dbReference type="ARBA" id="ARBA00022692"/>
    </source>
</evidence>
<dbReference type="AlphaFoldDB" id="A0A8T0DHP8"/>
<keyword evidence="4 11" id="KW-0812">Transmembrane</keyword>
<feature type="region of interest" description="Disordered" evidence="12">
    <location>
        <begin position="597"/>
        <end position="619"/>
    </location>
</feature>
<comment type="caution">
    <text evidence="14">The sequence shown here is derived from an EMBL/GenBank/DDBJ whole genome shotgun (WGS) entry which is preliminary data.</text>
</comment>
<keyword evidence="2 11" id="KW-0813">Transport</keyword>
<evidence type="ECO:0000313" key="14">
    <source>
        <dbReference type="EMBL" id="KAF8566882.1"/>
    </source>
</evidence>
<feature type="transmembrane region" description="Helical" evidence="13">
    <location>
        <begin position="61"/>
        <end position="85"/>
    </location>
</feature>
<dbReference type="PRINTS" id="PR01078">
    <property type="entry name" value="AMINACHANNEL"/>
</dbReference>
<evidence type="ECO:0008006" key="16">
    <source>
        <dbReference type="Google" id="ProtNLM"/>
    </source>
</evidence>
<evidence type="ECO:0000256" key="10">
    <source>
        <dbReference type="ARBA" id="ARBA00023303"/>
    </source>
</evidence>
<keyword evidence="3 11" id="KW-0894">Sodium channel</keyword>
<accession>A0A8T0DHP8</accession>
<sequence length="673" mass="77831">MHQASNLYLSPRVQKPVNNKPVKPLLAETSRIEVIRSFCRWTGVRGLQHILRVEHPVLRTIWAVFGVFMLFGNIGLITLLLTHYYRFNTIENIKIQRGIPVEFPHVTLCNVDPVNSDRVHCLKNADLPGCAHAKKYVYILEKYMTANNYFEQFKNSSLWSKLEDPSMVAIFYQLIGMEAASHIGHQLDDFIIPNLCELTTREKGGILVKRKCKRAGLLALNFVTYKHFNCYTLAISDRDLSNRAIRLSVVLYLDEEEDLMCRPYCTHEFTEWAGAKVVVHPVNTFPDIEQMGMNLLPGASNQILIDEIRQFEKKDLSSDPCEKKQDKTLPLVYFNIKTKRFETREMAYTDTLCVQLRSQEATIKNCQCVDLLMRIPGSQLDKVDQLPFCGNLSRPDVDANLECNQHVRLNNSKLFRQLCPMPCVHMQYNYELTQLRWPQKPRILKYYKELKDRVYYKRKFKVYEEIEELALKNATLALEMLQKTDIFEKNMLQLDINRPNVDTLVKYTENEEYTLPTLMSQLGGINSIFLGFTCITILELIELGFRLTWVTWPSLNPIAGWMSRSNSTSGAAHNPSTVNQETSPELTAKYSRNLNVRSPDDMAPLTYPRKSNSLDYKHPELGHLELRQSDLSRDDHEDPPVEITYEKCSPLKDDSKHMTENNVLLLNDIRGSE</sequence>
<dbReference type="Pfam" id="PF00858">
    <property type="entry name" value="ASC"/>
    <property type="match status" value="1"/>
</dbReference>
<dbReference type="GO" id="GO:0005886">
    <property type="term" value="C:plasma membrane"/>
    <property type="evidence" value="ECO:0007669"/>
    <property type="project" value="TreeGrafter"/>
</dbReference>
<keyword evidence="7 11" id="KW-0406">Ion transport</keyword>